<name>W1NTW4_AMBTC</name>
<gene>
    <name evidence="1" type="ORF">AMTR_s00120p00118980</name>
</gene>
<proteinExistence type="predicted"/>
<dbReference type="EMBL" id="KI395590">
    <property type="protein sequence ID" value="ERM98059.1"/>
    <property type="molecule type" value="Genomic_DNA"/>
</dbReference>
<protein>
    <submittedName>
        <fullName evidence="1">Uncharacterized protein</fullName>
    </submittedName>
</protein>
<dbReference type="AlphaFoldDB" id="W1NTW4"/>
<organism evidence="1 2">
    <name type="scientific">Amborella trichopoda</name>
    <dbReference type="NCBI Taxonomy" id="13333"/>
    <lineage>
        <taxon>Eukaryota</taxon>
        <taxon>Viridiplantae</taxon>
        <taxon>Streptophyta</taxon>
        <taxon>Embryophyta</taxon>
        <taxon>Tracheophyta</taxon>
        <taxon>Spermatophyta</taxon>
        <taxon>Magnoliopsida</taxon>
        <taxon>Amborellales</taxon>
        <taxon>Amborellaceae</taxon>
        <taxon>Amborella</taxon>
    </lineage>
</organism>
<dbReference type="Proteomes" id="UP000017836">
    <property type="component" value="Unassembled WGS sequence"/>
</dbReference>
<keyword evidence="2" id="KW-1185">Reference proteome</keyword>
<dbReference type="Gramene" id="ERM98059">
    <property type="protein sequence ID" value="ERM98059"/>
    <property type="gene ID" value="AMTR_s00120p00118980"/>
</dbReference>
<sequence>MAPMSFAVSPNANWHDALVVLPSELCLLSLLSQVISLLLKVFRSGDVQNGAGDIGNAARLLFILDSRGGLGFDGLWSGTGVTRNGTRPLSMLATYFVTEVPLVPCLQVLGRALAAVGAMLEPSLLKILLS</sequence>
<dbReference type="HOGENOM" id="CLU_1940977_0_0_1"/>
<evidence type="ECO:0000313" key="2">
    <source>
        <dbReference type="Proteomes" id="UP000017836"/>
    </source>
</evidence>
<reference evidence="2" key="1">
    <citation type="journal article" date="2013" name="Science">
        <title>The Amborella genome and the evolution of flowering plants.</title>
        <authorList>
            <consortium name="Amborella Genome Project"/>
        </authorList>
    </citation>
    <scope>NUCLEOTIDE SEQUENCE [LARGE SCALE GENOMIC DNA]</scope>
</reference>
<evidence type="ECO:0000313" key="1">
    <source>
        <dbReference type="EMBL" id="ERM98059.1"/>
    </source>
</evidence>
<accession>W1NTW4</accession>